<feature type="compositionally biased region" description="Low complexity" evidence="6">
    <location>
        <begin position="183"/>
        <end position="197"/>
    </location>
</feature>
<dbReference type="GO" id="GO:0005096">
    <property type="term" value="F:GTPase activator activity"/>
    <property type="evidence" value="ECO:0007669"/>
    <property type="project" value="UniProtKB-KW"/>
</dbReference>
<keyword evidence="3 5" id="KW-0863">Zinc-finger</keyword>
<dbReference type="EMBL" id="FN649751">
    <property type="protein sequence ID" value="CBJ27924.1"/>
    <property type="molecule type" value="Genomic_DNA"/>
</dbReference>
<feature type="region of interest" description="Disordered" evidence="6">
    <location>
        <begin position="562"/>
        <end position="702"/>
    </location>
</feature>
<feature type="domain" description="PDZ" evidence="7">
    <location>
        <begin position="782"/>
        <end position="851"/>
    </location>
</feature>
<dbReference type="InterPro" id="IPR001164">
    <property type="entry name" value="ArfGAP_dom"/>
</dbReference>
<dbReference type="Gene3D" id="2.30.42.10">
    <property type="match status" value="3"/>
</dbReference>
<dbReference type="Gene3D" id="1.10.220.150">
    <property type="entry name" value="Arf GTPase activating protein"/>
    <property type="match status" value="1"/>
</dbReference>
<dbReference type="SMART" id="SM00228">
    <property type="entry name" value="PDZ"/>
    <property type="match status" value="3"/>
</dbReference>
<accession>D7G861</accession>
<feature type="region of interest" description="Disordered" evidence="6">
    <location>
        <begin position="423"/>
        <end position="542"/>
    </location>
</feature>
<dbReference type="SMART" id="SM00105">
    <property type="entry name" value="ArfGap"/>
    <property type="match status" value="1"/>
</dbReference>
<evidence type="ECO:0000256" key="4">
    <source>
        <dbReference type="ARBA" id="ARBA00022833"/>
    </source>
</evidence>
<dbReference type="eggNOG" id="KOG0706">
    <property type="taxonomic scope" value="Eukaryota"/>
</dbReference>
<feature type="compositionally biased region" description="Low complexity" evidence="6">
    <location>
        <begin position="435"/>
        <end position="446"/>
    </location>
</feature>
<evidence type="ECO:0000256" key="1">
    <source>
        <dbReference type="ARBA" id="ARBA00022468"/>
    </source>
</evidence>
<dbReference type="GO" id="GO:0008270">
    <property type="term" value="F:zinc ion binding"/>
    <property type="evidence" value="ECO:0007669"/>
    <property type="project" value="UniProtKB-KW"/>
</dbReference>
<keyword evidence="1" id="KW-0343">GTPase activation</keyword>
<name>D7G861_ECTSI</name>
<feature type="compositionally biased region" description="Basic residues" evidence="6">
    <location>
        <begin position="521"/>
        <end position="534"/>
    </location>
</feature>
<dbReference type="InterPro" id="IPR001478">
    <property type="entry name" value="PDZ"/>
</dbReference>
<dbReference type="OrthoDB" id="983479at2759"/>
<feature type="compositionally biased region" description="Low complexity" evidence="6">
    <location>
        <begin position="651"/>
        <end position="667"/>
    </location>
</feature>
<evidence type="ECO:0000256" key="5">
    <source>
        <dbReference type="PROSITE-ProRule" id="PRU00288"/>
    </source>
</evidence>
<dbReference type="PROSITE" id="PS50115">
    <property type="entry name" value="ARFGAP"/>
    <property type="match status" value="1"/>
</dbReference>
<feature type="compositionally biased region" description="Basic and acidic residues" evidence="6">
    <location>
        <begin position="668"/>
        <end position="685"/>
    </location>
</feature>
<dbReference type="PANTHER" id="PTHR45686:SF4">
    <property type="entry name" value="ADP-RIBOSYLATION FACTOR GTPASE ACTIVATING PROTEIN 3, ISOFORM H"/>
    <property type="match status" value="1"/>
</dbReference>
<sequence length="1066" mass="108746">MDCGAPETSWGGPTYGILLCVKCAGRHRSLGTHLTVIKSLAMDRWDAGQVRRMELGGNGQLQAWFTKCQTENSALEMKYRTKAATLYRENLRVAADEDLASGGGQAAGELQGAPGSRKGRIFAAAERAAASSLAQEEAEAEAAAKKLRKRGKGSRVRRREAERAGALSSAAQVPVAARHDPPSAHAGAGAAPGGATAAATVGSGMEEYARRCGREEEYEVVFGPGGMGFTLMKDAVSRALVTRLAPGGMAFRLGVRTGDYLVGVDGRRLHDYDQLMLLLPRTPRPLRLLFEGAGAALAASPPAAPGFASAPTAVGEATAAAPDQRDGDSSESPPPPAAAEEGGVRDGEEPPCPVVGVALPEAVAEPSDRAQEDKPRQKEPAVVSEEGQPSDNAVNGAAVAAAAVVVEEGDIGAVATVEEVAVEARAKQESRETHAAANSFSSPSAAVEGEEAERTRESVAHNGGGGGGGRDDAAAVVSSSDRKKKKGGKSSQKEDGGVSSGGKAEQGLGEGSKVAVQDKKKSSKWRKGLLRRRHGDGSWTVRYSGGMEERRVAVDRMRLRVPERTSPPPAPAAAAAATAAAVSTHVTAATGTSGERVEGRRRSRKAKKGKEEKISPAAAAGAGTGGGSEERRHRKGGGGENAAARGGGRNGWEAAASAPGAWAAADTAQDRHEDFRAPGELRDDFFADNDGSGSSSRGDEEAVSALAGYGRQDPGAADPPAFAASAYAAGAYAAPRRMEGFGGGGRGWRGEGEVASGGGGSVGKAAQQPVKSRGHTVVFPAGGMGLTLTKEMSGGCSVTKVVPGGVADSRGVALGQRVCAVNGQPSGTYEHTMAVIGGSPRPISITFVMPSTGGGSGNGGRFSGVGGGPPVVQHTWADVGLAATIGAMDAANAVAVEWGLGANTPGVLAGAHSSGAGDIPPAPQGFRVHQKHSLMAIPTGVAGGFGNSLAKHRTFAVDVSPDMATMSTKKALSDAPGEEVGEFDVRFGEGELGMRLEERGSFKASSVVVKITEGGQAVSLGVREGCKVVGINGEKYLSHAHTVATLKHARRPVVVRFRLPDASGRR</sequence>
<organism evidence="9 10">
    <name type="scientific">Ectocarpus siliculosus</name>
    <name type="common">Brown alga</name>
    <name type="synonym">Conferva siliculosa</name>
    <dbReference type="NCBI Taxonomy" id="2880"/>
    <lineage>
        <taxon>Eukaryota</taxon>
        <taxon>Sar</taxon>
        <taxon>Stramenopiles</taxon>
        <taxon>Ochrophyta</taxon>
        <taxon>PX clade</taxon>
        <taxon>Phaeophyceae</taxon>
        <taxon>Ectocarpales</taxon>
        <taxon>Ectocarpaceae</taxon>
        <taxon>Ectocarpus</taxon>
    </lineage>
</organism>
<dbReference type="GO" id="GO:0048205">
    <property type="term" value="P:COPI coating of Golgi vesicle"/>
    <property type="evidence" value="ECO:0007669"/>
    <property type="project" value="TreeGrafter"/>
</dbReference>
<evidence type="ECO:0000313" key="9">
    <source>
        <dbReference type="EMBL" id="CBJ27924.1"/>
    </source>
</evidence>
<dbReference type="Pfam" id="PF00595">
    <property type="entry name" value="PDZ"/>
    <property type="match status" value="1"/>
</dbReference>
<evidence type="ECO:0000313" key="10">
    <source>
        <dbReference type="Proteomes" id="UP000002630"/>
    </source>
</evidence>
<dbReference type="Proteomes" id="UP000002630">
    <property type="component" value="Linkage Group LG26"/>
</dbReference>
<reference evidence="9 10" key="1">
    <citation type="journal article" date="2010" name="Nature">
        <title>The Ectocarpus genome and the independent evolution of multicellularity in brown algae.</title>
        <authorList>
            <person name="Cock J.M."/>
            <person name="Sterck L."/>
            <person name="Rouze P."/>
            <person name="Scornet D."/>
            <person name="Allen A.E."/>
            <person name="Amoutzias G."/>
            <person name="Anthouard V."/>
            <person name="Artiguenave F."/>
            <person name="Aury J.M."/>
            <person name="Badger J.H."/>
            <person name="Beszteri B."/>
            <person name="Billiau K."/>
            <person name="Bonnet E."/>
            <person name="Bothwell J.H."/>
            <person name="Bowler C."/>
            <person name="Boyen C."/>
            <person name="Brownlee C."/>
            <person name="Carrano C.J."/>
            <person name="Charrier B."/>
            <person name="Cho G.Y."/>
            <person name="Coelho S.M."/>
            <person name="Collen J."/>
            <person name="Corre E."/>
            <person name="Da Silva C."/>
            <person name="Delage L."/>
            <person name="Delaroque N."/>
            <person name="Dittami S.M."/>
            <person name="Doulbeau S."/>
            <person name="Elias M."/>
            <person name="Farnham G."/>
            <person name="Gachon C.M."/>
            <person name="Gschloessl B."/>
            <person name="Heesch S."/>
            <person name="Jabbari K."/>
            <person name="Jubin C."/>
            <person name="Kawai H."/>
            <person name="Kimura K."/>
            <person name="Kloareg B."/>
            <person name="Kupper F.C."/>
            <person name="Lang D."/>
            <person name="Le Bail A."/>
            <person name="Leblanc C."/>
            <person name="Lerouge P."/>
            <person name="Lohr M."/>
            <person name="Lopez P.J."/>
            <person name="Martens C."/>
            <person name="Maumus F."/>
            <person name="Michel G."/>
            <person name="Miranda-Saavedra D."/>
            <person name="Morales J."/>
            <person name="Moreau H."/>
            <person name="Motomura T."/>
            <person name="Nagasato C."/>
            <person name="Napoli C.A."/>
            <person name="Nelson D.R."/>
            <person name="Nyvall-Collen P."/>
            <person name="Peters A.F."/>
            <person name="Pommier C."/>
            <person name="Potin P."/>
            <person name="Poulain J."/>
            <person name="Quesneville H."/>
            <person name="Read B."/>
            <person name="Rensing S.A."/>
            <person name="Ritter A."/>
            <person name="Rousvoal S."/>
            <person name="Samanta M."/>
            <person name="Samson G."/>
            <person name="Schroeder D.C."/>
            <person name="Segurens B."/>
            <person name="Strittmatter M."/>
            <person name="Tonon T."/>
            <person name="Tregear J.W."/>
            <person name="Valentin K."/>
            <person name="von Dassow P."/>
            <person name="Yamagishi T."/>
            <person name="Van de Peer Y."/>
            <person name="Wincker P."/>
        </authorList>
    </citation>
    <scope>NUCLEOTIDE SEQUENCE [LARGE SCALE GENOMIC DNA]</scope>
    <source>
        <strain evidence="10">Ec32 / CCAP1310/4</strain>
    </source>
</reference>
<dbReference type="InterPro" id="IPR038508">
    <property type="entry name" value="ArfGAP_dom_sf"/>
</dbReference>
<feature type="domain" description="Arf-GAP" evidence="8">
    <location>
        <begin position="1"/>
        <end position="100"/>
    </location>
</feature>
<evidence type="ECO:0000259" key="8">
    <source>
        <dbReference type="PROSITE" id="PS50115"/>
    </source>
</evidence>
<dbReference type="SUPFAM" id="SSF50156">
    <property type="entry name" value="PDZ domain-like"/>
    <property type="match status" value="3"/>
</dbReference>
<protein>
    <submittedName>
        <fullName evidence="9">ADP-ribosylation factor GTPase-activating protein, putative</fullName>
    </submittedName>
</protein>
<keyword evidence="2" id="KW-0479">Metal-binding</keyword>
<feature type="region of interest" description="Disordered" evidence="6">
    <location>
        <begin position="300"/>
        <end position="393"/>
    </location>
</feature>
<dbReference type="SUPFAM" id="SSF57863">
    <property type="entry name" value="ArfGap/RecO-like zinc finger"/>
    <property type="match status" value="1"/>
</dbReference>
<dbReference type="CDD" id="cd00136">
    <property type="entry name" value="PDZ_canonical"/>
    <property type="match status" value="1"/>
</dbReference>
<dbReference type="InterPro" id="IPR036034">
    <property type="entry name" value="PDZ_sf"/>
</dbReference>
<dbReference type="GO" id="GO:0000139">
    <property type="term" value="C:Golgi membrane"/>
    <property type="evidence" value="ECO:0007669"/>
    <property type="project" value="GOC"/>
</dbReference>
<evidence type="ECO:0000259" key="7">
    <source>
        <dbReference type="PROSITE" id="PS50106"/>
    </source>
</evidence>
<feature type="domain" description="PDZ" evidence="7">
    <location>
        <begin position="225"/>
        <end position="294"/>
    </location>
</feature>
<evidence type="ECO:0000256" key="6">
    <source>
        <dbReference type="SAM" id="MobiDB-lite"/>
    </source>
</evidence>
<feature type="region of interest" description="Disordered" evidence="6">
    <location>
        <begin position="144"/>
        <end position="197"/>
    </location>
</feature>
<feature type="compositionally biased region" description="Basic residues" evidence="6">
    <location>
        <begin position="145"/>
        <end position="158"/>
    </location>
</feature>
<feature type="compositionally biased region" description="Low complexity" evidence="6">
    <location>
        <begin position="572"/>
        <end position="594"/>
    </location>
</feature>
<dbReference type="InParanoid" id="D7G861"/>
<proteinExistence type="predicted"/>
<gene>
    <name evidence="9" type="ORF">Esi_0087_0043</name>
</gene>
<evidence type="ECO:0000256" key="3">
    <source>
        <dbReference type="ARBA" id="ARBA00022771"/>
    </source>
</evidence>
<dbReference type="PROSITE" id="PS50106">
    <property type="entry name" value="PDZ"/>
    <property type="match status" value="3"/>
</dbReference>
<evidence type="ECO:0000256" key="2">
    <source>
        <dbReference type="ARBA" id="ARBA00022723"/>
    </source>
</evidence>
<feature type="compositionally biased region" description="Basic and acidic residues" evidence="6">
    <location>
        <begin position="366"/>
        <end position="379"/>
    </location>
</feature>
<keyword evidence="4" id="KW-0862">Zinc</keyword>
<feature type="compositionally biased region" description="Basic and acidic residues" evidence="6">
    <location>
        <begin position="423"/>
        <end position="434"/>
    </location>
</feature>
<dbReference type="EMBL" id="FN649107">
    <property type="protein sequence ID" value="CBJ27924.1"/>
    <property type="molecule type" value="Genomic_DNA"/>
</dbReference>
<dbReference type="Pfam" id="PF01412">
    <property type="entry name" value="ArfGap"/>
    <property type="match status" value="1"/>
</dbReference>
<feature type="compositionally biased region" description="Low complexity" evidence="6">
    <location>
        <begin position="300"/>
        <end position="322"/>
    </location>
</feature>
<feature type="domain" description="PDZ" evidence="7">
    <location>
        <begin position="989"/>
        <end position="1061"/>
    </location>
</feature>
<dbReference type="PRINTS" id="PR00405">
    <property type="entry name" value="REVINTRACTNG"/>
</dbReference>
<dbReference type="STRING" id="2880.D7G861"/>
<keyword evidence="10" id="KW-1185">Reference proteome</keyword>
<dbReference type="AlphaFoldDB" id="D7G861"/>
<dbReference type="PANTHER" id="PTHR45686">
    <property type="entry name" value="ADP-RIBOSYLATION FACTOR GTPASE ACTIVATING PROTEIN 3, ISOFORM H-RELATED"/>
    <property type="match status" value="1"/>
</dbReference>
<dbReference type="InterPro" id="IPR037278">
    <property type="entry name" value="ARFGAP/RecO"/>
</dbReference>